<name>A0ABN9TJN2_9DINO</name>
<protein>
    <recommendedName>
        <fullName evidence="3">Aldose 1-epimerase</fullName>
    </recommendedName>
</protein>
<gene>
    <name evidence="1" type="ORF">PCOR1329_LOCUS39662</name>
</gene>
<sequence length="275" mass="28935">MAARAALLAALRPGGGLGSSSGPGAGRAAAREASARGCGLVEWEGLAVVELSGRGGRDFARVLPSVGGTVGSLALAGAEVLLPLGSAGEALANHRRYHKGGMLLPWANRVAGGRYSYFGEELVLDINDVTHDAAIHGLLEGRQMEVESCGSSSASLVYTFTGEEAPNGGYPFPGLRVRLDYQLEGGRFVLSVHASVPPQARGPVPFNFGWHSYFKVDDASQARVQFDRRGGRQWRRLVSDADLIPTGSTVLFEAFNGSDVIGGTRRRPRIGMTGS</sequence>
<dbReference type="InterPro" id="IPR011013">
    <property type="entry name" value="Gal_mutarotase_sf_dom"/>
</dbReference>
<accession>A0ABN9TJN2</accession>
<dbReference type="SUPFAM" id="SSF74650">
    <property type="entry name" value="Galactose mutarotase-like"/>
    <property type="match status" value="1"/>
</dbReference>
<proteinExistence type="predicted"/>
<evidence type="ECO:0000313" key="1">
    <source>
        <dbReference type="EMBL" id="CAK0846055.1"/>
    </source>
</evidence>
<dbReference type="InterPro" id="IPR014718">
    <property type="entry name" value="GH-type_carb-bd"/>
</dbReference>
<reference evidence="1" key="1">
    <citation type="submission" date="2023-10" db="EMBL/GenBank/DDBJ databases">
        <authorList>
            <person name="Chen Y."/>
            <person name="Shah S."/>
            <person name="Dougan E. K."/>
            <person name="Thang M."/>
            <person name="Chan C."/>
        </authorList>
    </citation>
    <scope>NUCLEOTIDE SEQUENCE [LARGE SCALE GENOMIC DNA]</scope>
</reference>
<dbReference type="InterPro" id="IPR008183">
    <property type="entry name" value="Aldose_1/G6P_1-epimerase"/>
</dbReference>
<evidence type="ECO:0008006" key="3">
    <source>
        <dbReference type="Google" id="ProtNLM"/>
    </source>
</evidence>
<organism evidence="1 2">
    <name type="scientific">Prorocentrum cordatum</name>
    <dbReference type="NCBI Taxonomy" id="2364126"/>
    <lineage>
        <taxon>Eukaryota</taxon>
        <taxon>Sar</taxon>
        <taxon>Alveolata</taxon>
        <taxon>Dinophyceae</taxon>
        <taxon>Prorocentrales</taxon>
        <taxon>Prorocentraceae</taxon>
        <taxon>Prorocentrum</taxon>
    </lineage>
</organism>
<dbReference type="EMBL" id="CAUYUJ010014789">
    <property type="protein sequence ID" value="CAK0846055.1"/>
    <property type="molecule type" value="Genomic_DNA"/>
</dbReference>
<comment type="caution">
    <text evidence="1">The sequence shown here is derived from an EMBL/GenBank/DDBJ whole genome shotgun (WGS) entry which is preliminary data.</text>
</comment>
<dbReference type="Proteomes" id="UP001189429">
    <property type="component" value="Unassembled WGS sequence"/>
</dbReference>
<dbReference type="Gene3D" id="2.70.98.10">
    <property type="match status" value="1"/>
</dbReference>
<keyword evidence="2" id="KW-1185">Reference proteome</keyword>
<evidence type="ECO:0000313" key="2">
    <source>
        <dbReference type="Proteomes" id="UP001189429"/>
    </source>
</evidence>
<dbReference type="Pfam" id="PF01263">
    <property type="entry name" value="Aldose_epim"/>
    <property type="match status" value="1"/>
</dbReference>